<dbReference type="InterPro" id="IPR004988">
    <property type="entry name" value="DUF273"/>
</dbReference>
<dbReference type="Pfam" id="PF03314">
    <property type="entry name" value="DUF273"/>
    <property type="match status" value="1"/>
</dbReference>
<organism evidence="3">
    <name type="scientific">Haemonchus placei</name>
    <name type="common">Barber's pole worm</name>
    <dbReference type="NCBI Taxonomy" id="6290"/>
    <lineage>
        <taxon>Eukaryota</taxon>
        <taxon>Metazoa</taxon>
        <taxon>Ecdysozoa</taxon>
        <taxon>Nematoda</taxon>
        <taxon>Chromadorea</taxon>
        <taxon>Rhabditida</taxon>
        <taxon>Rhabditina</taxon>
        <taxon>Rhabditomorpha</taxon>
        <taxon>Strongyloidea</taxon>
        <taxon>Trichostrongylidae</taxon>
        <taxon>Haemonchus</taxon>
    </lineage>
</organism>
<protein>
    <submittedName>
        <fullName evidence="3">Nucleotid_trans domain-containing protein</fullName>
    </submittedName>
</protein>
<dbReference type="WBParaSite" id="HPLM_0001146901-mRNA-1">
    <property type="protein sequence ID" value="HPLM_0001146901-mRNA-1"/>
    <property type="gene ID" value="HPLM_0001146901"/>
</dbReference>
<dbReference type="PANTHER" id="PTHR31562">
    <property type="entry name" value="PROTEIN CBG18972"/>
    <property type="match status" value="1"/>
</dbReference>
<evidence type="ECO:0000313" key="2">
    <source>
        <dbReference type="Proteomes" id="UP000268014"/>
    </source>
</evidence>
<keyword evidence="2" id="KW-1185">Reference proteome</keyword>
<dbReference type="Gene3D" id="3.90.550.10">
    <property type="entry name" value="Spore Coat Polysaccharide Biosynthesis Protein SpsA, Chain A"/>
    <property type="match status" value="1"/>
</dbReference>
<accession>A0A0N4WK79</accession>
<gene>
    <name evidence="1" type="ORF">HPLM_LOCUS11461</name>
</gene>
<evidence type="ECO:0000313" key="3">
    <source>
        <dbReference type="WBParaSite" id="HPLM_0001146901-mRNA-1"/>
    </source>
</evidence>
<name>A0A0N4WK79_HAEPC</name>
<dbReference type="Proteomes" id="UP000268014">
    <property type="component" value="Unassembled WGS sequence"/>
</dbReference>
<reference evidence="3" key="1">
    <citation type="submission" date="2017-02" db="UniProtKB">
        <authorList>
            <consortium name="WormBaseParasite"/>
        </authorList>
    </citation>
    <scope>IDENTIFICATION</scope>
</reference>
<reference evidence="1 2" key="2">
    <citation type="submission" date="2018-11" db="EMBL/GenBank/DDBJ databases">
        <authorList>
            <consortium name="Pathogen Informatics"/>
        </authorList>
    </citation>
    <scope>NUCLEOTIDE SEQUENCE [LARGE SCALE GENOMIC DNA]</scope>
    <source>
        <strain evidence="1 2">MHpl1</strain>
    </source>
</reference>
<dbReference type="PANTHER" id="PTHR31562:SF9">
    <property type="entry name" value="GLYCOSYLTRANSFERASE FAMILY 8 PROTEIN"/>
    <property type="match status" value="1"/>
</dbReference>
<dbReference type="EMBL" id="UZAF01017575">
    <property type="protein sequence ID" value="VDO42924.1"/>
    <property type="molecule type" value="Genomic_DNA"/>
</dbReference>
<sequence>MIRFVRRPLPVLVILSLINPNILKLLLSTVLSSSRTVCRVMEMVSSSMKESHIAIVQVVEENIYRPAYGHAIMSVACYAKAQRYDHFILVDQMFFAKCLHKNRFFLQHCIVAYVLRNYDYVLFLDTNIGVVNPKRRIEEYVDENVDLIFAERAENWEFVTETYLVKNSKRALNFLNGLADYESRVPKRLRGKHSAIIHATAWTRESWTTNSKWSKDRDFMLSYGNESDMIPYLSVPVPLMSTKKATWYNPLEGSIDIMQCKSGGNNRVGKNTPSPTISKLGSGHYFLTRGYVFGLLVRACVEETSELKMLIPCCVLQNFGRWFSGSICWAILENGLRIDHLQLPYLYLLLLETLMQYCKGSKHPKYF</sequence>
<dbReference type="InterPro" id="IPR029044">
    <property type="entry name" value="Nucleotide-diphossugar_trans"/>
</dbReference>
<dbReference type="AlphaFoldDB" id="A0A0N4WK79"/>
<evidence type="ECO:0000313" key="1">
    <source>
        <dbReference type="EMBL" id="VDO42924.1"/>
    </source>
</evidence>
<dbReference type="STRING" id="6290.A0A0N4WK79"/>
<proteinExistence type="predicted"/>
<dbReference type="OrthoDB" id="407658at2759"/>